<evidence type="ECO:0000313" key="1">
    <source>
        <dbReference type="EMBL" id="KAI4321746.1"/>
    </source>
</evidence>
<dbReference type="EMBL" id="CM042889">
    <property type="protein sequence ID" value="KAI4321746.1"/>
    <property type="molecule type" value="Genomic_DNA"/>
</dbReference>
<sequence>MDEDRYKTKISEQSFLLNGRRICRMHSVTKLCSLVSSPKSDAAERLAGAGVCIILMSCGCHSLTLGS</sequence>
<keyword evidence="2" id="KW-1185">Reference proteome</keyword>
<comment type="caution">
    <text evidence="1">The sequence shown here is derived from an EMBL/GenBank/DDBJ whole genome shotgun (WGS) entry which is preliminary data.</text>
</comment>
<dbReference type="Proteomes" id="UP001057402">
    <property type="component" value="Chromosome 10"/>
</dbReference>
<organism evidence="1 2">
    <name type="scientific">Melastoma candidum</name>
    <dbReference type="NCBI Taxonomy" id="119954"/>
    <lineage>
        <taxon>Eukaryota</taxon>
        <taxon>Viridiplantae</taxon>
        <taxon>Streptophyta</taxon>
        <taxon>Embryophyta</taxon>
        <taxon>Tracheophyta</taxon>
        <taxon>Spermatophyta</taxon>
        <taxon>Magnoliopsida</taxon>
        <taxon>eudicotyledons</taxon>
        <taxon>Gunneridae</taxon>
        <taxon>Pentapetalae</taxon>
        <taxon>rosids</taxon>
        <taxon>malvids</taxon>
        <taxon>Myrtales</taxon>
        <taxon>Melastomataceae</taxon>
        <taxon>Melastomatoideae</taxon>
        <taxon>Melastomateae</taxon>
        <taxon>Melastoma</taxon>
    </lineage>
</organism>
<gene>
    <name evidence="1" type="ORF">MLD38_035093</name>
</gene>
<accession>A0ACB9MDQ6</accession>
<evidence type="ECO:0000313" key="2">
    <source>
        <dbReference type="Proteomes" id="UP001057402"/>
    </source>
</evidence>
<proteinExistence type="predicted"/>
<reference evidence="2" key="1">
    <citation type="journal article" date="2023" name="Front. Plant Sci.">
        <title>Chromosomal-level genome assembly of Melastoma candidum provides insights into trichome evolution.</title>
        <authorList>
            <person name="Zhong Y."/>
            <person name="Wu W."/>
            <person name="Sun C."/>
            <person name="Zou P."/>
            <person name="Liu Y."/>
            <person name="Dai S."/>
            <person name="Zhou R."/>
        </authorList>
    </citation>
    <scope>NUCLEOTIDE SEQUENCE [LARGE SCALE GENOMIC DNA]</scope>
</reference>
<name>A0ACB9MDQ6_9MYRT</name>
<protein>
    <submittedName>
        <fullName evidence="1">Uncharacterized protein</fullName>
    </submittedName>
</protein>